<dbReference type="OrthoDB" id="1933550at2759"/>
<dbReference type="EMBL" id="RXIC02000446">
    <property type="protein sequence ID" value="KAB1199623.1"/>
    <property type="molecule type" value="Genomic_DNA"/>
</dbReference>
<keyword evidence="2" id="KW-1015">Disulfide bond</keyword>
<evidence type="ECO:0000313" key="5">
    <source>
        <dbReference type="EMBL" id="KAB1199623.1"/>
    </source>
</evidence>
<sequence length="342" mass="38223">MQPLPGPKRLKSFTGKAMWSAKDPPNSSRRFVGIWYYQLPEAKRTVVWVANRDNPLNDTSGVLSINGQGNLVLNSKNGSIPFWSTNTSVSSMNNSMARLLDSGNLVLVGQDSQSVTWQSFDYPSNTMLPFMKLGLYLRTGVNRYLTSWKSAENPGTGNYSYAIDPSGYPQLFSYKGGDLLWRSGSWTGQRWSGIPEMRPNDIVNVSYVNNQDEITIMYGATVPNVLTRLVLDESGIIRRSTWHGSKWVEFWFAPKETCDNYRECGPNSYCDPYNPDKFECTCLPGFEPKSARDWFLRDGSGGCVRKKGVSTCRSGEGFVKLASVKTPDTSIALGHEPVPQRV</sequence>
<evidence type="ECO:0000313" key="6">
    <source>
        <dbReference type="Proteomes" id="UP000516437"/>
    </source>
</evidence>
<keyword evidence="3" id="KW-0325">Glycoprotein</keyword>
<proteinExistence type="predicted"/>
<dbReference type="Pfam" id="PF01453">
    <property type="entry name" value="B_lectin"/>
    <property type="match status" value="1"/>
</dbReference>
<organism evidence="5 6">
    <name type="scientific">Morella rubra</name>
    <name type="common">Chinese bayberry</name>
    <dbReference type="NCBI Taxonomy" id="262757"/>
    <lineage>
        <taxon>Eukaryota</taxon>
        <taxon>Viridiplantae</taxon>
        <taxon>Streptophyta</taxon>
        <taxon>Embryophyta</taxon>
        <taxon>Tracheophyta</taxon>
        <taxon>Spermatophyta</taxon>
        <taxon>Magnoliopsida</taxon>
        <taxon>eudicotyledons</taxon>
        <taxon>Gunneridae</taxon>
        <taxon>Pentapetalae</taxon>
        <taxon>rosids</taxon>
        <taxon>fabids</taxon>
        <taxon>Fagales</taxon>
        <taxon>Myricaceae</taxon>
        <taxon>Morella</taxon>
    </lineage>
</organism>
<accession>A0A6A1UHH9</accession>
<dbReference type="Gene3D" id="2.90.10.10">
    <property type="entry name" value="Bulb-type lectin domain"/>
    <property type="match status" value="1"/>
</dbReference>
<dbReference type="PANTHER" id="PTHR32444:SF63">
    <property type="entry name" value="G-TYPE LECTIN S-RECEPTOR-LIKE SERINE_THREONINE-PROTEIN KINASE RKS1"/>
    <property type="match status" value="1"/>
</dbReference>
<gene>
    <name evidence="5" type="ORF">CJ030_MR0G019230</name>
</gene>
<reference evidence="5 6" key="1">
    <citation type="journal article" date="2019" name="Plant Biotechnol. J.">
        <title>The red bayberry genome and genetic basis of sex determination.</title>
        <authorList>
            <person name="Jia H.M."/>
            <person name="Jia H.J."/>
            <person name="Cai Q.L."/>
            <person name="Wang Y."/>
            <person name="Zhao H.B."/>
            <person name="Yang W.F."/>
            <person name="Wang G.Y."/>
            <person name="Li Y.H."/>
            <person name="Zhan D.L."/>
            <person name="Shen Y.T."/>
            <person name="Niu Q.F."/>
            <person name="Chang L."/>
            <person name="Qiu J."/>
            <person name="Zhao L."/>
            <person name="Xie H.B."/>
            <person name="Fu W.Y."/>
            <person name="Jin J."/>
            <person name="Li X.W."/>
            <person name="Jiao Y."/>
            <person name="Zhou C.C."/>
            <person name="Tu T."/>
            <person name="Chai C.Y."/>
            <person name="Gao J.L."/>
            <person name="Fan L.J."/>
            <person name="van de Weg E."/>
            <person name="Wang J.Y."/>
            <person name="Gao Z.S."/>
        </authorList>
    </citation>
    <scope>NUCLEOTIDE SEQUENCE [LARGE SCALE GENOMIC DNA]</scope>
    <source>
        <tissue evidence="5">Leaves</tissue>
    </source>
</reference>
<dbReference type="SUPFAM" id="SSF51110">
    <property type="entry name" value="alpha-D-mannose-specific plant lectins"/>
    <property type="match status" value="1"/>
</dbReference>
<feature type="domain" description="Bulb-type lectin" evidence="4">
    <location>
        <begin position="1"/>
        <end position="120"/>
    </location>
</feature>
<name>A0A6A1UHH9_9ROSI</name>
<dbReference type="Proteomes" id="UP000516437">
    <property type="component" value="Unassembled WGS sequence"/>
</dbReference>
<dbReference type="PANTHER" id="PTHR32444">
    <property type="entry name" value="BULB-TYPE LECTIN DOMAIN-CONTAINING PROTEIN"/>
    <property type="match status" value="1"/>
</dbReference>
<evidence type="ECO:0000256" key="3">
    <source>
        <dbReference type="ARBA" id="ARBA00023180"/>
    </source>
</evidence>
<keyword evidence="1" id="KW-0732">Signal</keyword>
<dbReference type="InterPro" id="IPR001480">
    <property type="entry name" value="Bulb-type_lectin_dom"/>
</dbReference>
<comment type="caution">
    <text evidence="5">The sequence shown here is derived from an EMBL/GenBank/DDBJ whole genome shotgun (WGS) entry which is preliminary data.</text>
</comment>
<dbReference type="PROSITE" id="PS50927">
    <property type="entry name" value="BULB_LECTIN"/>
    <property type="match status" value="1"/>
</dbReference>
<keyword evidence="6" id="KW-1185">Reference proteome</keyword>
<dbReference type="InterPro" id="IPR000858">
    <property type="entry name" value="S_locus_glycoprot_dom"/>
</dbReference>
<dbReference type="InterPro" id="IPR036426">
    <property type="entry name" value="Bulb-type_lectin_dom_sf"/>
</dbReference>
<dbReference type="SMART" id="SM00108">
    <property type="entry name" value="B_lectin"/>
    <property type="match status" value="1"/>
</dbReference>
<evidence type="ECO:0000259" key="4">
    <source>
        <dbReference type="PROSITE" id="PS50927"/>
    </source>
</evidence>
<dbReference type="CDD" id="cd00028">
    <property type="entry name" value="B_lectin"/>
    <property type="match status" value="1"/>
</dbReference>
<dbReference type="Pfam" id="PF00954">
    <property type="entry name" value="S_locus_glycop"/>
    <property type="match status" value="1"/>
</dbReference>
<dbReference type="AlphaFoldDB" id="A0A6A1UHH9"/>
<protein>
    <recommendedName>
        <fullName evidence="4">Bulb-type lectin domain-containing protein</fullName>
    </recommendedName>
</protein>
<evidence type="ECO:0000256" key="2">
    <source>
        <dbReference type="ARBA" id="ARBA00023157"/>
    </source>
</evidence>
<evidence type="ECO:0000256" key="1">
    <source>
        <dbReference type="ARBA" id="ARBA00022729"/>
    </source>
</evidence>
<dbReference type="GO" id="GO:0048544">
    <property type="term" value="P:recognition of pollen"/>
    <property type="evidence" value="ECO:0007669"/>
    <property type="project" value="InterPro"/>
</dbReference>
<dbReference type="Gene3D" id="2.10.25.10">
    <property type="entry name" value="Laminin"/>
    <property type="match status" value="1"/>
</dbReference>